<dbReference type="PANTHER" id="PTHR10272">
    <property type="entry name" value="PLATELET-ACTIVATING FACTOR ACETYLHYDROLASE"/>
    <property type="match status" value="1"/>
</dbReference>
<dbReference type="Gene3D" id="3.40.50.1820">
    <property type="entry name" value="alpha/beta hydrolase"/>
    <property type="match status" value="1"/>
</dbReference>
<dbReference type="PANTHER" id="PTHR10272:SF0">
    <property type="entry name" value="PLATELET-ACTIVATING FACTOR ACETYLHYDROLASE"/>
    <property type="match status" value="1"/>
</dbReference>
<dbReference type="EMBL" id="BAAACX010000009">
    <property type="protein sequence ID" value="GAA0391420.1"/>
    <property type="molecule type" value="Genomic_DNA"/>
</dbReference>
<accession>A0ABP3I5K7</accession>
<evidence type="ECO:0000313" key="6">
    <source>
        <dbReference type="Proteomes" id="UP001500340"/>
    </source>
</evidence>
<comment type="caution">
    <text evidence="5">The sequence shown here is derived from an EMBL/GenBank/DDBJ whole genome shotgun (WGS) entry which is preliminary data.</text>
</comment>
<sequence length="509" mass="57118">MESGRQPEEKSKEDYRIMRLIEIVLVLFNVLLMGRLTLGRPKSQHEWQIGGGISAVLLLVHAFVEGLRWPMIPVYLITLWAITGGARFFFRSAARPSNKPRRRWKAVLFGGVTVVYAAVAIVLPLLFPVFSFSGPTGPYAIGTATYHWTDSAREEKFTEASGDSRELMVQIWYPANSEATGKAAPYLSDPAAYVEGLHELLQLPEFLFSGLKLVNTHAITNARLADTESKYPVLLFSHGFMGYKNQNTFQVEQLASHGYIVVGIEHAYSSVASVFPDQHVVKFDSEGKTGYEQMKYSFMDERNQVWVEDAKFVLDQIEALSANDPGGLFTGRIDLEHMGMFGHSFGGATTVQMLLDDSRIKAGIDMDGVLYGEKRIPAYGLKKPFLLMSADDTLKGVDHTGDAEIAALGTDREEIAAYYDELFARYEPVTAGGNYWMTFKHSKHMSFSDLYLLTPLFGWMEGVDVRGTHELINEYTLDFFDHYLKGQPLQYLDCNLGDHPEYTLQQGAE</sequence>
<dbReference type="Pfam" id="PF03403">
    <property type="entry name" value="PAF-AH_p_II"/>
    <property type="match status" value="1"/>
</dbReference>
<keyword evidence="4" id="KW-1133">Transmembrane helix</keyword>
<feature type="transmembrane region" description="Helical" evidence="4">
    <location>
        <begin position="20"/>
        <end position="38"/>
    </location>
</feature>
<feature type="transmembrane region" description="Helical" evidence="4">
    <location>
        <begin position="47"/>
        <end position="64"/>
    </location>
</feature>
<organism evidence="5 6">
    <name type="scientific">Paenibacillus motobuensis</name>
    <dbReference type="NCBI Taxonomy" id="295324"/>
    <lineage>
        <taxon>Bacteria</taxon>
        <taxon>Bacillati</taxon>
        <taxon>Bacillota</taxon>
        <taxon>Bacilli</taxon>
        <taxon>Bacillales</taxon>
        <taxon>Paenibacillaceae</taxon>
        <taxon>Paenibacillus</taxon>
    </lineage>
</organism>
<evidence type="ECO:0000256" key="4">
    <source>
        <dbReference type="SAM" id="Phobius"/>
    </source>
</evidence>
<evidence type="ECO:0000256" key="2">
    <source>
        <dbReference type="ARBA" id="ARBA00022963"/>
    </source>
</evidence>
<keyword evidence="3" id="KW-0443">Lipid metabolism</keyword>
<reference evidence="6" key="1">
    <citation type="journal article" date="2019" name="Int. J. Syst. Evol. Microbiol.">
        <title>The Global Catalogue of Microorganisms (GCM) 10K type strain sequencing project: providing services to taxonomists for standard genome sequencing and annotation.</title>
        <authorList>
            <consortium name="The Broad Institute Genomics Platform"/>
            <consortium name="The Broad Institute Genome Sequencing Center for Infectious Disease"/>
            <person name="Wu L."/>
            <person name="Ma J."/>
        </authorList>
    </citation>
    <scope>NUCLEOTIDE SEQUENCE [LARGE SCALE GENOMIC DNA]</scope>
    <source>
        <strain evidence="6">JCM 12774</strain>
    </source>
</reference>
<keyword evidence="4" id="KW-0812">Transmembrane</keyword>
<evidence type="ECO:0000256" key="3">
    <source>
        <dbReference type="ARBA" id="ARBA00023098"/>
    </source>
</evidence>
<dbReference type="GO" id="GO:0016787">
    <property type="term" value="F:hydrolase activity"/>
    <property type="evidence" value="ECO:0007669"/>
    <property type="project" value="UniProtKB-KW"/>
</dbReference>
<proteinExistence type="predicted"/>
<evidence type="ECO:0000313" key="5">
    <source>
        <dbReference type="EMBL" id="GAA0391420.1"/>
    </source>
</evidence>
<gene>
    <name evidence="5" type="ORF">GCM10008933_22920</name>
</gene>
<evidence type="ECO:0000256" key="1">
    <source>
        <dbReference type="ARBA" id="ARBA00022801"/>
    </source>
</evidence>
<dbReference type="SUPFAM" id="SSF53474">
    <property type="entry name" value="alpha/beta-Hydrolases"/>
    <property type="match status" value="1"/>
</dbReference>
<keyword evidence="1 5" id="KW-0378">Hydrolase</keyword>
<keyword evidence="2" id="KW-0442">Lipid degradation</keyword>
<protein>
    <submittedName>
        <fullName evidence="5">Carboxylic ester hydrolase</fullName>
    </submittedName>
</protein>
<dbReference type="Proteomes" id="UP001500340">
    <property type="component" value="Unassembled WGS sequence"/>
</dbReference>
<keyword evidence="6" id="KW-1185">Reference proteome</keyword>
<dbReference type="InterPro" id="IPR029058">
    <property type="entry name" value="AB_hydrolase_fold"/>
</dbReference>
<feature type="transmembrane region" description="Helical" evidence="4">
    <location>
        <begin position="106"/>
        <end position="127"/>
    </location>
</feature>
<feature type="transmembrane region" description="Helical" evidence="4">
    <location>
        <begin position="70"/>
        <end position="90"/>
    </location>
</feature>
<keyword evidence="4" id="KW-0472">Membrane</keyword>
<name>A0ABP3I5K7_9BACL</name>